<dbReference type="SMART" id="SM00052">
    <property type="entry name" value="EAL"/>
    <property type="match status" value="1"/>
</dbReference>
<keyword evidence="6" id="KW-1185">Reference proteome</keyword>
<feature type="domain" description="PAS" evidence="1">
    <location>
        <begin position="199"/>
        <end position="243"/>
    </location>
</feature>
<dbReference type="PROSITE" id="PS50883">
    <property type="entry name" value="EAL"/>
    <property type="match status" value="1"/>
</dbReference>
<dbReference type="Pfam" id="PF00989">
    <property type="entry name" value="PAS"/>
    <property type="match status" value="1"/>
</dbReference>
<evidence type="ECO:0000259" key="1">
    <source>
        <dbReference type="PROSITE" id="PS50112"/>
    </source>
</evidence>
<dbReference type="InterPro" id="IPR029787">
    <property type="entry name" value="Nucleotide_cyclase"/>
</dbReference>
<dbReference type="PROSITE" id="PS50887">
    <property type="entry name" value="GGDEF"/>
    <property type="match status" value="1"/>
</dbReference>
<dbReference type="InterPro" id="IPR000014">
    <property type="entry name" value="PAS"/>
</dbReference>
<dbReference type="PANTHER" id="PTHR44757">
    <property type="entry name" value="DIGUANYLATE CYCLASE DGCP"/>
    <property type="match status" value="1"/>
</dbReference>
<dbReference type="InterPro" id="IPR029016">
    <property type="entry name" value="GAF-like_dom_sf"/>
</dbReference>
<dbReference type="SUPFAM" id="SSF55073">
    <property type="entry name" value="Nucleotide cyclase"/>
    <property type="match status" value="1"/>
</dbReference>
<dbReference type="SUPFAM" id="SSF55781">
    <property type="entry name" value="GAF domain-like"/>
    <property type="match status" value="1"/>
</dbReference>
<dbReference type="InterPro" id="IPR000700">
    <property type="entry name" value="PAS-assoc_C"/>
</dbReference>
<dbReference type="Proteomes" id="UP000281708">
    <property type="component" value="Unassembled WGS sequence"/>
</dbReference>
<dbReference type="SMART" id="SM00091">
    <property type="entry name" value="PAS"/>
    <property type="match status" value="1"/>
</dbReference>
<evidence type="ECO:0000259" key="4">
    <source>
        <dbReference type="PROSITE" id="PS50887"/>
    </source>
</evidence>
<evidence type="ECO:0000313" key="5">
    <source>
        <dbReference type="EMBL" id="RLV48637.1"/>
    </source>
</evidence>
<dbReference type="SUPFAM" id="SSF141868">
    <property type="entry name" value="EAL domain-like"/>
    <property type="match status" value="1"/>
</dbReference>
<evidence type="ECO:0000259" key="3">
    <source>
        <dbReference type="PROSITE" id="PS50883"/>
    </source>
</evidence>
<dbReference type="PANTHER" id="PTHR44757:SF2">
    <property type="entry name" value="BIOFILM ARCHITECTURE MAINTENANCE PROTEIN MBAA"/>
    <property type="match status" value="1"/>
</dbReference>
<gene>
    <name evidence="5" type="ORF">D9V37_12890</name>
</gene>
<name>A0A3L8P132_9ACTN</name>
<dbReference type="Gene3D" id="3.20.20.450">
    <property type="entry name" value="EAL domain"/>
    <property type="match status" value="1"/>
</dbReference>
<dbReference type="InterPro" id="IPR052155">
    <property type="entry name" value="Biofilm_reg_signaling"/>
</dbReference>
<comment type="caution">
    <text evidence="5">The sequence shown here is derived from an EMBL/GenBank/DDBJ whole genome shotgun (WGS) entry which is preliminary data.</text>
</comment>
<feature type="domain" description="EAL" evidence="3">
    <location>
        <begin position="490"/>
        <end position="743"/>
    </location>
</feature>
<dbReference type="PROSITE" id="PS50113">
    <property type="entry name" value="PAC"/>
    <property type="match status" value="1"/>
</dbReference>
<dbReference type="NCBIfam" id="TIGR00254">
    <property type="entry name" value="GGDEF"/>
    <property type="match status" value="1"/>
</dbReference>
<proteinExistence type="predicted"/>
<dbReference type="InterPro" id="IPR001633">
    <property type="entry name" value="EAL_dom"/>
</dbReference>
<dbReference type="RefSeq" id="WP_121806599.1">
    <property type="nucleotide sequence ID" value="NZ_RDBE01000008.1"/>
</dbReference>
<dbReference type="NCBIfam" id="TIGR00229">
    <property type="entry name" value="sensory_box"/>
    <property type="match status" value="1"/>
</dbReference>
<dbReference type="EMBL" id="RDBE01000008">
    <property type="protein sequence ID" value="RLV48637.1"/>
    <property type="molecule type" value="Genomic_DNA"/>
</dbReference>
<dbReference type="CDD" id="cd00130">
    <property type="entry name" value="PAS"/>
    <property type="match status" value="1"/>
</dbReference>
<dbReference type="CDD" id="cd01949">
    <property type="entry name" value="GGDEF"/>
    <property type="match status" value="1"/>
</dbReference>
<dbReference type="Pfam" id="PF00563">
    <property type="entry name" value="EAL"/>
    <property type="match status" value="1"/>
</dbReference>
<dbReference type="CDD" id="cd01948">
    <property type="entry name" value="EAL"/>
    <property type="match status" value="1"/>
</dbReference>
<dbReference type="InterPro" id="IPR013767">
    <property type="entry name" value="PAS_fold"/>
</dbReference>
<dbReference type="InterPro" id="IPR043128">
    <property type="entry name" value="Rev_trsase/Diguanyl_cyclase"/>
</dbReference>
<feature type="domain" description="GGDEF" evidence="4">
    <location>
        <begin position="351"/>
        <end position="482"/>
    </location>
</feature>
<dbReference type="Gene3D" id="3.30.70.270">
    <property type="match status" value="1"/>
</dbReference>
<dbReference type="GO" id="GO:0006355">
    <property type="term" value="P:regulation of DNA-templated transcription"/>
    <property type="evidence" value="ECO:0007669"/>
    <property type="project" value="InterPro"/>
</dbReference>
<feature type="domain" description="PAC" evidence="2">
    <location>
        <begin position="267"/>
        <end position="322"/>
    </location>
</feature>
<protein>
    <submittedName>
        <fullName evidence="5">Phosphodiesterase</fullName>
    </submittedName>
</protein>
<dbReference type="AlphaFoldDB" id="A0A3L8P132"/>
<sequence>MSTLQELRGLMAGLSAGLQLQDTMAAVAHGVVAGLGFGVAAISMVQRDGSLEVTAVSGEPAAVTALQGLRSPRSEWDRMLAAAEALGPTDALRLLRHDQADVWDEDLVPSWVPEPSAVEPSADGRRAWHELDSLFAPLYSPDERLLAVLSVDLPPGGLEPTQEMYALLELFAAQASTALEHARLHTDLMAAHEAARTALATRLEGLIDASPAAIVEVDRQGLVSLWSKSAETILGLSAADVVGAPLPQRADRPLDLHAVFSWLEAGEALPLSYLGWTRPDGDTVRLEVSASATHTPAGELHGVMALLSDVSDRHRLEQEVLRHYTHDALTGLPNRAVLVERLTQQLTDRDSCVAVMVVDLDGFADINDSLGHDLGDHLLQAVARRLGESLRADDLLVRIAGDQFAILLGDAADATDVTARCHQTLRALHRTFDLGGLPVDVEVSIGLASAEQDDAEQVLRRADLAMHEAKSTSSGLVTLTAAEIAPPSDRVRLLGELRRALENDELVVFFQPQVEVTTGALCGVEALVRWQHPRHGLLLPGSFLHVAENTALVGPLTSRVLDLACAQMQTWSAAGRDISVAVNLSARSLYDRRLVHQVRTSLDRYSVAPGRLRLEVTESAVMHDPRRALAVLTELADDGIPLSLDDFGTGFSSMSHLRMVPARELKIDRSFVRDMVREPDDAVLVRSTVDLAHNLGLAVVAEGVEDEQTLRQLERLGCDVMQGYHIGRPMRVDEFEDWLEARAPVHSSEVPAPVHG</sequence>
<organism evidence="5 6">
    <name type="scientific">Nocardioides mangrovicus</name>
    <dbReference type="NCBI Taxonomy" id="2478913"/>
    <lineage>
        <taxon>Bacteria</taxon>
        <taxon>Bacillati</taxon>
        <taxon>Actinomycetota</taxon>
        <taxon>Actinomycetes</taxon>
        <taxon>Propionibacteriales</taxon>
        <taxon>Nocardioidaceae</taxon>
        <taxon>Nocardioides</taxon>
    </lineage>
</organism>
<dbReference type="InterPro" id="IPR000160">
    <property type="entry name" value="GGDEF_dom"/>
</dbReference>
<evidence type="ECO:0000259" key="2">
    <source>
        <dbReference type="PROSITE" id="PS50113"/>
    </source>
</evidence>
<dbReference type="Gene3D" id="3.30.450.20">
    <property type="entry name" value="PAS domain"/>
    <property type="match status" value="1"/>
</dbReference>
<dbReference type="SMART" id="SM00267">
    <property type="entry name" value="GGDEF"/>
    <property type="match status" value="1"/>
</dbReference>
<accession>A0A3L8P132</accession>
<dbReference type="SUPFAM" id="SSF55785">
    <property type="entry name" value="PYP-like sensor domain (PAS domain)"/>
    <property type="match status" value="1"/>
</dbReference>
<dbReference type="Pfam" id="PF00990">
    <property type="entry name" value="GGDEF"/>
    <property type="match status" value="1"/>
</dbReference>
<dbReference type="InterPro" id="IPR035965">
    <property type="entry name" value="PAS-like_dom_sf"/>
</dbReference>
<dbReference type="OrthoDB" id="23692at2"/>
<evidence type="ECO:0000313" key="6">
    <source>
        <dbReference type="Proteomes" id="UP000281708"/>
    </source>
</evidence>
<dbReference type="InterPro" id="IPR035919">
    <property type="entry name" value="EAL_sf"/>
</dbReference>
<reference evidence="5 6" key="1">
    <citation type="submission" date="2018-10" db="EMBL/GenBank/DDBJ databases">
        <title>Marmoricola sp. 4Q3S-7 whole genome shotgun sequence.</title>
        <authorList>
            <person name="Li F."/>
        </authorList>
    </citation>
    <scope>NUCLEOTIDE SEQUENCE [LARGE SCALE GENOMIC DNA]</scope>
    <source>
        <strain evidence="5 6">4Q3S-7</strain>
    </source>
</reference>
<dbReference type="Gene3D" id="3.30.450.40">
    <property type="match status" value="1"/>
</dbReference>
<dbReference type="PROSITE" id="PS50112">
    <property type="entry name" value="PAS"/>
    <property type="match status" value="1"/>
</dbReference>